<feature type="domain" description="RNA polymerase sigma-70 region 2" evidence="5">
    <location>
        <begin position="24"/>
        <end position="88"/>
    </location>
</feature>
<dbReference type="InterPro" id="IPR013325">
    <property type="entry name" value="RNA_pol_sigma_r2"/>
</dbReference>
<protein>
    <submittedName>
        <fullName evidence="7">Sigma-70 family RNA polymerase sigma factor</fullName>
    </submittedName>
</protein>
<dbReference type="NCBIfam" id="TIGR02937">
    <property type="entry name" value="sigma70-ECF"/>
    <property type="match status" value="1"/>
</dbReference>
<accession>A0ABZ0PWC8</accession>
<evidence type="ECO:0000256" key="1">
    <source>
        <dbReference type="ARBA" id="ARBA00010641"/>
    </source>
</evidence>
<dbReference type="RefSeq" id="WP_318644189.1">
    <property type="nucleotide sequence ID" value="NZ_CP137892.1"/>
</dbReference>
<name>A0ABZ0PWC8_9PSED</name>
<feature type="domain" description="RNA polymerase sigma factor 70 region 4 type 2" evidence="6">
    <location>
        <begin position="136"/>
        <end position="188"/>
    </location>
</feature>
<dbReference type="SUPFAM" id="SSF88946">
    <property type="entry name" value="Sigma2 domain of RNA polymerase sigma factors"/>
    <property type="match status" value="1"/>
</dbReference>
<evidence type="ECO:0000256" key="3">
    <source>
        <dbReference type="ARBA" id="ARBA00023082"/>
    </source>
</evidence>
<dbReference type="Gene3D" id="1.10.10.10">
    <property type="entry name" value="Winged helix-like DNA-binding domain superfamily/Winged helix DNA-binding domain"/>
    <property type="match status" value="1"/>
</dbReference>
<dbReference type="Pfam" id="PF04542">
    <property type="entry name" value="Sigma70_r2"/>
    <property type="match status" value="1"/>
</dbReference>
<dbReference type="SUPFAM" id="SSF88659">
    <property type="entry name" value="Sigma3 and sigma4 domains of RNA polymerase sigma factors"/>
    <property type="match status" value="1"/>
</dbReference>
<dbReference type="EMBL" id="CP137892">
    <property type="protein sequence ID" value="WPC05051.1"/>
    <property type="molecule type" value="Genomic_DNA"/>
</dbReference>
<evidence type="ECO:0000313" key="8">
    <source>
        <dbReference type="Proteomes" id="UP001305928"/>
    </source>
</evidence>
<gene>
    <name evidence="7" type="ORF">SBP02_20225</name>
</gene>
<evidence type="ECO:0000259" key="6">
    <source>
        <dbReference type="Pfam" id="PF08281"/>
    </source>
</evidence>
<dbReference type="InterPro" id="IPR039425">
    <property type="entry name" value="RNA_pol_sigma-70-like"/>
</dbReference>
<dbReference type="InterPro" id="IPR014284">
    <property type="entry name" value="RNA_pol_sigma-70_dom"/>
</dbReference>
<dbReference type="InterPro" id="IPR013324">
    <property type="entry name" value="RNA_pol_sigma_r3/r4-like"/>
</dbReference>
<keyword evidence="3" id="KW-0731">Sigma factor</keyword>
<organism evidence="7 8">
    <name type="scientific">Pseudomonas benzenivorans</name>
    <dbReference type="NCBI Taxonomy" id="556533"/>
    <lineage>
        <taxon>Bacteria</taxon>
        <taxon>Pseudomonadati</taxon>
        <taxon>Pseudomonadota</taxon>
        <taxon>Gammaproteobacteria</taxon>
        <taxon>Pseudomonadales</taxon>
        <taxon>Pseudomonadaceae</taxon>
        <taxon>Pseudomonas</taxon>
    </lineage>
</organism>
<reference evidence="7 8" key="1">
    <citation type="submission" date="2023-11" db="EMBL/GenBank/DDBJ databases">
        <title>Complete genome of Pseudomonas benzenivorans BA3361.</title>
        <authorList>
            <person name="Shin S.Y."/>
            <person name="Song J."/>
            <person name="Kang H."/>
        </authorList>
    </citation>
    <scope>NUCLEOTIDE SEQUENCE [LARGE SCALE GENOMIC DNA]</scope>
    <source>
        <strain evidence="7 8">HNIBRBA3361</strain>
    </source>
</reference>
<comment type="similarity">
    <text evidence="1">Belongs to the sigma-70 factor family. ECF subfamily.</text>
</comment>
<keyword evidence="4" id="KW-0804">Transcription</keyword>
<dbReference type="InterPro" id="IPR013249">
    <property type="entry name" value="RNA_pol_sigma70_r4_t2"/>
</dbReference>
<evidence type="ECO:0000256" key="4">
    <source>
        <dbReference type="ARBA" id="ARBA00023163"/>
    </source>
</evidence>
<dbReference type="Gene3D" id="1.10.1740.10">
    <property type="match status" value="1"/>
</dbReference>
<proteinExistence type="inferred from homology"/>
<keyword evidence="8" id="KW-1185">Reference proteome</keyword>
<dbReference type="InterPro" id="IPR036388">
    <property type="entry name" value="WH-like_DNA-bd_sf"/>
</dbReference>
<evidence type="ECO:0000256" key="2">
    <source>
        <dbReference type="ARBA" id="ARBA00023015"/>
    </source>
</evidence>
<evidence type="ECO:0000313" key="7">
    <source>
        <dbReference type="EMBL" id="WPC05051.1"/>
    </source>
</evidence>
<evidence type="ECO:0000259" key="5">
    <source>
        <dbReference type="Pfam" id="PF04542"/>
    </source>
</evidence>
<keyword evidence="2" id="KW-0805">Transcription regulation</keyword>
<dbReference type="CDD" id="cd06171">
    <property type="entry name" value="Sigma70_r4"/>
    <property type="match status" value="1"/>
</dbReference>
<dbReference type="Pfam" id="PF08281">
    <property type="entry name" value="Sigma70_r4_2"/>
    <property type="match status" value="1"/>
</dbReference>
<dbReference type="PANTHER" id="PTHR43133">
    <property type="entry name" value="RNA POLYMERASE ECF-TYPE SIGMA FACTO"/>
    <property type="match status" value="1"/>
</dbReference>
<dbReference type="PANTHER" id="PTHR43133:SF53">
    <property type="entry name" value="ECF RNA POLYMERASE SIGMA-E FACTOR"/>
    <property type="match status" value="1"/>
</dbReference>
<sequence length="201" mass="22559">MDDEQQLIRGMQRGDPQAFAAAIEAHHSFLVVMATPLAGPDLAKDVAQETWIKAFAAIAQFEGRAKLRTWLARIALNEARALLRKYKREVAWDAWGADGGSPLAGRFDRDGAWSRPPAGWHHDSPEALLTEAELYQCIREHLHKLPKDQQSVVLLREVAGLEFSEIAQALKLAEGNVRVLLHRGRQRLHAMLEHYEEVGTC</sequence>
<dbReference type="InterPro" id="IPR007627">
    <property type="entry name" value="RNA_pol_sigma70_r2"/>
</dbReference>
<dbReference type="Proteomes" id="UP001305928">
    <property type="component" value="Chromosome"/>
</dbReference>